<dbReference type="AlphaFoldDB" id="A0A0H2Z4Q1"/>
<dbReference type="PROSITE" id="PS51464">
    <property type="entry name" value="SIS"/>
    <property type="match status" value="1"/>
</dbReference>
<keyword evidence="4" id="KW-1185">Reference proteome</keyword>
<reference evidence="3 4" key="1">
    <citation type="journal article" date="2007" name="J. Bacteriol.">
        <title>The genome sequence of avian pathogenic Escherichia coli strain O1:K1:H7 shares strong similarities with human extraintestinal pathogenic E. coli genomes.</title>
        <authorList>
            <person name="Johnson T.J."/>
            <person name="Kariyawasam S."/>
            <person name="Wannemuehler Y."/>
            <person name="Mangiamele P."/>
            <person name="Johnson S.J."/>
            <person name="Doetkott C."/>
            <person name="Skyberg J.A."/>
            <person name="Lynne A.M."/>
            <person name="Johnson J.R."/>
            <person name="Nolan L.K."/>
        </authorList>
    </citation>
    <scope>NUCLEOTIDE SEQUENCE [LARGE SCALE GENOMIC DNA]</scope>
    <source>
        <strain evidence="3">APEC O1</strain>
    </source>
</reference>
<dbReference type="Gene3D" id="3.40.50.10490">
    <property type="entry name" value="Glucose-6-phosphate isomerase like protein, domain 1"/>
    <property type="match status" value="1"/>
</dbReference>
<dbReference type="InterPro" id="IPR017552">
    <property type="entry name" value="PHI/rmpB"/>
</dbReference>
<sequence length="196" mass="21836">MFEKNYFIRCEMDAKLYITEIINELTFVKDSIREDDCTKLIDAIQQSQRVFCYGLGRAGFSMKAFTMRLMHMGKEVYFLTETITPNFGPGDLFIVSSASGETAQLVALAKKARQFGGAVAVLTTNRHATITEFVDVIVQINAPSKNQKDSVFRSAQPMASLYEQALLVIADALVMKMAAESGAPESELFKRHANLE</sequence>
<evidence type="ECO:0000313" key="4">
    <source>
        <dbReference type="Proteomes" id="UP000008216"/>
    </source>
</evidence>
<name>A0A0H2Z4Q1_ECOK1</name>
<protein>
    <submittedName>
        <fullName evidence="3">Sugar isomerase</fullName>
    </submittedName>
</protein>
<dbReference type="CDD" id="cd05005">
    <property type="entry name" value="SIS_PHI"/>
    <property type="match status" value="1"/>
</dbReference>
<dbReference type="GO" id="GO:0016853">
    <property type="term" value="F:isomerase activity"/>
    <property type="evidence" value="ECO:0007669"/>
    <property type="project" value="UniProtKB-KW"/>
</dbReference>
<dbReference type="EMBL" id="CP000468">
    <property type="protein sequence ID" value="ABJ03291.1"/>
    <property type="molecule type" value="Genomic_DNA"/>
</dbReference>
<dbReference type="KEGG" id="ecv:APECO1_2643"/>
<feature type="domain" description="SIS" evidence="2">
    <location>
        <begin position="40"/>
        <end position="183"/>
    </location>
</feature>
<evidence type="ECO:0000259" key="2">
    <source>
        <dbReference type="PROSITE" id="PS51464"/>
    </source>
</evidence>
<dbReference type="InterPro" id="IPR001347">
    <property type="entry name" value="SIS_dom"/>
</dbReference>
<dbReference type="PANTHER" id="PTHR43443">
    <property type="entry name" value="3-HEXULOSE-6-PHOSPHATE ISOMERASE"/>
    <property type="match status" value="1"/>
</dbReference>
<gene>
    <name evidence="3" type="ORF">APECO1_2643</name>
</gene>
<dbReference type="PANTHER" id="PTHR43443:SF1">
    <property type="entry name" value="3-HEXULOSE-6-PHOSPHATE ISOMERASE"/>
    <property type="match status" value="1"/>
</dbReference>
<dbReference type="GO" id="GO:0097367">
    <property type="term" value="F:carbohydrate derivative binding"/>
    <property type="evidence" value="ECO:0007669"/>
    <property type="project" value="InterPro"/>
</dbReference>
<evidence type="ECO:0000256" key="1">
    <source>
        <dbReference type="ARBA" id="ARBA00009235"/>
    </source>
</evidence>
<accession>A0A0H2Z4Q1</accession>
<dbReference type="HOGENOM" id="CLU_094236_1_1_6"/>
<dbReference type="NCBIfam" id="TIGR03127">
    <property type="entry name" value="RuMP_HxlB"/>
    <property type="match status" value="1"/>
</dbReference>
<evidence type="ECO:0000313" key="3">
    <source>
        <dbReference type="EMBL" id="ABJ03291.1"/>
    </source>
</evidence>
<comment type="similarity">
    <text evidence="1">Belongs to the SIS family. PHI subfamily.</text>
</comment>
<dbReference type="GO" id="GO:1901135">
    <property type="term" value="P:carbohydrate derivative metabolic process"/>
    <property type="evidence" value="ECO:0007669"/>
    <property type="project" value="InterPro"/>
</dbReference>
<keyword evidence="3" id="KW-0413">Isomerase</keyword>
<dbReference type="Proteomes" id="UP000008216">
    <property type="component" value="Chromosome"/>
</dbReference>
<dbReference type="InterPro" id="IPR046348">
    <property type="entry name" value="SIS_dom_sf"/>
</dbReference>
<dbReference type="Pfam" id="PF01380">
    <property type="entry name" value="SIS"/>
    <property type="match status" value="1"/>
</dbReference>
<proteinExistence type="inferred from homology"/>
<organism evidence="3 4">
    <name type="scientific">Escherichia coli O1:K1 / APEC</name>
    <dbReference type="NCBI Taxonomy" id="405955"/>
    <lineage>
        <taxon>Bacteria</taxon>
        <taxon>Pseudomonadati</taxon>
        <taxon>Pseudomonadota</taxon>
        <taxon>Gammaproteobacteria</taxon>
        <taxon>Enterobacterales</taxon>
        <taxon>Enterobacteriaceae</taxon>
        <taxon>Escherichia</taxon>
    </lineage>
</organism>
<dbReference type="SUPFAM" id="SSF53697">
    <property type="entry name" value="SIS domain"/>
    <property type="match status" value="1"/>
</dbReference>